<evidence type="ECO:0000313" key="3">
    <source>
        <dbReference type="EMBL" id="GET89075.1"/>
    </source>
</evidence>
<evidence type="ECO:0000256" key="2">
    <source>
        <dbReference type="PROSITE-ProRule" id="PRU00708"/>
    </source>
</evidence>
<name>A0A640KJ81_LEITA</name>
<proteinExistence type="predicted"/>
<dbReference type="AlphaFoldDB" id="A0A640KJ81"/>
<organism evidence="3 4">
    <name type="scientific">Leishmania tarentolae</name>
    <name type="common">Sauroleishmania tarentolae</name>
    <dbReference type="NCBI Taxonomy" id="5689"/>
    <lineage>
        <taxon>Eukaryota</taxon>
        <taxon>Discoba</taxon>
        <taxon>Euglenozoa</taxon>
        <taxon>Kinetoplastea</taxon>
        <taxon>Metakinetoplastina</taxon>
        <taxon>Trypanosomatida</taxon>
        <taxon>Trypanosomatidae</taxon>
        <taxon>Leishmaniinae</taxon>
        <taxon>Leishmania</taxon>
        <taxon>lizard Leishmania</taxon>
    </lineage>
</organism>
<keyword evidence="4" id="KW-1185">Reference proteome</keyword>
<evidence type="ECO:0000313" key="4">
    <source>
        <dbReference type="Proteomes" id="UP000419144"/>
    </source>
</evidence>
<dbReference type="PROSITE" id="PS51375">
    <property type="entry name" value="PPR"/>
    <property type="match status" value="1"/>
</dbReference>
<comment type="caution">
    <text evidence="3">The sequence shown here is derived from an EMBL/GenBank/DDBJ whole genome shotgun (WGS) entry which is preliminary data.</text>
</comment>
<dbReference type="InterPro" id="IPR002885">
    <property type="entry name" value="PPR_rpt"/>
</dbReference>
<keyword evidence="1" id="KW-0677">Repeat</keyword>
<dbReference type="PANTHER" id="PTHR47447">
    <property type="entry name" value="OS03G0856100 PROTEIN"/>
    <property type="match status" value="1"/>
</dbReference>
<reference evidence="3" key="1">
    <citation type="submission" date="2019-11" db="EMBL/GenBank/DDBJ databases">
        <title>Leishmania tarentolae CDS.</title>
        <authorList>
            <person name="Goto Y."/>
            <person name="Yamagishi J."/>
        </authorList>
    </citation>
    <scope>NUCLEOTIDE SEQUENCE [LARGE SCALE GENOMIC DNA]</scope>
    <source>
        <strain evidence="3">Parrot Tar II</strain>
    </source>
</reference>
<dbReference type="EMBL" id="BLBS01000033">
    <property type="protein sequence ID" value="GET89075.1"/>
    <property type="molecule type" value="Genomic_DNA"/>
</dbReference>
<protein>
    <recommendedName>
        <fullName evidence="5">Pentacotripeptide-repeat region of PRORP domain-containing protein</fullName>
    </recommendedName>
</protein>
<feature type="repeat" description="PPR" evidence="2">
    <location>
        <begin position="234"/>
        <end position="268"/>
    </location>
</feature>
<dbReference type="InterPro" id="IPR011990">
    <property type="entry name" value="TPR-like_helical_dom_sf"/>
</dbReference>
<dbReference type="OrthoDB" id="185373at2759"/>
<accession>A0A640KJ81</accession>
<gene>
    <name evidence="3" type="ORF">LtaPh_2423600</name>
</gene>
<dbReference type="VEuPathDB" id="TriTrypDB:LtaPh_2423600"/>
<dbReference type="Proteomes" id="UP000419144">
    <property type="component" value="Unassembled WGS sequence"/>
</dbReference>
<evidence type="ECO:0000256" key="1">
    <source>
        <dbReference type="ARBA" id="ARBA00022737"/>
    </source>
</evidence>
<sequence length="422" mass="46538">MQHQSTDILAVMGRSGVPRSRCSLSVLFAYTGGGGGGRSTAFLVVPSPLSFSRILLASCRNYPAFCTSLHLLRVHLLFSRFASAFPLPAPFPYGFLGSLRRGSPATVQLGDSAFPLLSFCRAVGRSPTLLAGGSTAIRKGVRLHKSVNRIAVWYAKSRQPSVPGCFLPPLGTFRLLMHPIRSGQGLFPRYGGGWMHQFGHVYALQQELLNPNANNWFRAVELWHTARQEGVAMNVSHFTSILRQCVQPGAWAQSLQVLRQMKRENVRPDVVGVGCALAACVEGKHYDEVENIFATFHKTMLLDSVCHLALIRARQESGYPRGAIAAGKQQQVDQVPFLPYTYTHLLEACNAEDDAVYAMELIHNMHSDQWTPTQRAMRAVEDLGRRHGELAEFSRSLLSTSDKADSVLLSLDVSKRLPPPKS</sequence>
<evidence type="ECO:0008006" key="5">
    <source>
        <dbReference type="Google" id="ProtNLM"/>
    </source>
</evidence>
<dbReference type="Pfam" id="PF13812">
    <property type="entry name" value="PPR_3"/>
    <property type="match status" value="1"/>
</dbReference>
<dbReference type="PANTHER" id="PTHR47447:SF17">
    <property type="entry name" value="OS12G0638900 PROTEIN"/>
    <property type="match status" value="1"/>
</dbReference>
<dbReference type="Gene3D" id="1.25.40.10">
    <property type="entry name" value="Tetratricopeptide repeat domain"/>
    <property type="match status" value="1"/>
</dbReference>